<organism evidence="5">
    <name type="scientific">hydrothermal vent metagenome</name>
    <dbReference type="NCBI Taxonomy" id="652676"/>
    <lineage>
        <taxon>unclassified sequences</taxon>
        <taxon>metagenomes</taxon>
        <taxon>ecological metagenomes</taxon>
    </lineage>
</organism>
<evidence type="ECO:0000256" key="3">
    <source>
        <dbReference type="ARBA" id="ARBA00022679"/>
    </source>
</evidence>
<dbReference type="AlphaFoldDB" id="A0A3B0QU98"/>
<dbReference type="InterPro" id="IPR004839">
    <property type="entry name" value="Aminotransferase_I/II_large"/>
</dbReference>
<dbReference type="PANTHER" id="PTHR42832">
    <property type="entry name" value="AMINO ACID AMINOTRANSFERASE"/>
    <property type="match status" value="1"/>
</dbReference>
<evidence type="ECO:0000313" key="5">
    <source>
        <dbReference type="EMBL" id="VAV85194.1"/>
    </source>
</evidence>
<gene>
    <name evidence="5" type="ORF">MNBD_DELTA01-1705</name>
</gene>
<dbReference type="EC" id="2.6.1.1" evidence="5"/>
<dbReference type="InterPro" id="IPR015422">
    <property type="entry name" value="PyrdxlP-dep_Trfase_small"/>
</dbReference>
<feature type="domain" description="Aminotransferase class I/classII large" evidence="4">
    <location>
        <begin position="31"/>
        <end position="382"/>
    </location>
</feature>
<sequence>MDEFHRIKRLPPYVFNIVNDLKADARHRGEDIIDLGMGNPDQPTPPHIVEKLAEAIQNPKNYRYSVSRGIYKLRLAIADWYKRRYDVDIDPDTEAVATIGSKEGLAHLALAIIGPGDVVLVPNPTYPIHAYSVVIAGGDLRSIPLLPGVDFFAELERATKEAWPKPKLMILNFPHNPTTEVVDKDFFIKIVAFAKEHNMIVIHDLAYADIVFDGYKAPSFLEAPGAKDVGVEFFTLSKSYNMPGWRVGFCVGNKELVAALTRMKSYLDYGMFQPIQIASIIALNGPQECVEEVRSLYKHRRDVLCDSFARAGWEIEKPKATMFVWGKIPEPLRAMGSLEFSKFLLKEAGVAVSPGIGFGDYGDEYVRLSLVENEQRIRQAAKGVKHVLDIAKAKF</sequence>
<dbReference type="Gene3D" id="3.90.1150.10">
    <property type="entry name" value="Aspartate Aminotransferase, domain 1"/>
    <property type="match status" value="1"/>
</dbReference>
<dbReference type="InterPro" id="IPR015421">
    <property type="entry name" value="PyrdxlP-dep_Trfase_major"/>
</dbReference>
<evidence type="ECO:0000259" key="4">
    <source>
        <dbReference type="Pfam" id="PF00155"/>
    </source>
</evidence>
<evidence type="ECO:0000256" key="1">
    <source>
        <dbReference type="ARBA" id="ARBA00001933"/>
    </source>
</evidence>
<dbReference type="NCBIfam" id="NF006033">
    <property type="entry name" value="PRK08175.1"/>
    <property type="match status" value="1"/>
</dbReference>
<dbReference type="SUPFAM" id="SSF53383">
    <property type="entry name" value="PLP-dependent transferases"/>
    <property type="match status" value="1"/>
</dbReference>
<dbReference type="InterPro" id="IPR050881">
    <property type="entry name" value="LL-DAP_aminotransferase"/>
</dbReference>
<dbReference type="InterPro" id="IPR015424">
    <property type="entry name" value="PyrdxlP-dep_Trfase"/>
</dbReference>
<dbReference type="Gene3D" id="3.40.640.10">
    <property type="entry name" value="Type I PLP-dependent aspartate aminotransferase-like (Major domain)"/>
    <property type="match status" value="1"/>
</dbReference>
<accession>A0A3B0QU98</accession>
<dbReference type="Pfam" id="PF00155">
    <property type="entry name" value="Aminotran_1_2"/>
    <property type="match status" value="1"/>
</dbReference>
<dbReference type="CDD" id="cd00609">
    <property type="entry name" value="AAT_like"/>
    <property type="match status" value="1"/>
</dbReference>
<dbReference type="EMBL" id="UOEA01000083">
    <property type="protein sequence ID" value="VAV85194.1"/>
    <property type="molecule type" value="Genomic_DNA"/>
</dbReference>
<keyword evidence="3 5" id="KW-0808">Transferase</keyword>
<proteinExistence type="predicted"/>
<reference evidence="5" key="1">
    <citation type="submission" date="2018-06" db="EMBL/GenBank/DDBJ databases">
        <authorList>
            <person name="Zhirakovskaya E."/>
        </authorList>
    </citation>
    <scope>NUCLEOTIDE SEQUENCE</scope>
</reference>
<dbReference type="PANTHER" id="PTHR42832:SF1">
    <property type="entry name" value="GLUTAMATE-PYRUVATE AMINOTRANSFERASE ALAC"/>
    <property type="match status" value="1"/>
</dbReference>
<comment type="cofactor">
    <cofactor evidence="1">
        <name>pyridoxal 5'-phosphate</name>
        <dbReference type="ChEBI" id="CHEBI:597326"/>
    </cofactor>
</comment>
<keyword evidence="2 5" id="KW-0032">Aminotransferase</keyword>
<protein>
    <submittedName>
        <fullName evidence="5">Aspartate aminotransferase</fullName>
        <ecNumber evidence="5">2.6.1.1</ecNumber>
    </submittedName>
</protein>
<dbReference type="GO" id="GO:0030170">
    <property type="term" value="F:pyridoxal phosphate binding"/>
    <property type="evidence" value="ECO:0007669"/>
    <property type="project" value="InterPro"/>
</dbReference>
<name>A0A3B0QU98_9ZZZZ</name>
<dbReference type="GO" id="GO:0004069">
    <property type="term" value="F:L-aspartate:2-oxoglutarate aminotransferase activity"/>
    <property type="evidence" value="ECO:0007669"/>
    <property type="project" value="UniProtKB-EC"/>
</dbReference>
<evidence type="ECO:0000256" key="2">
    <source>
        <dbReference type="ARBA" id="ARBA00022576"/>
    </source>
</evidence>